<reference evidence="3 4" key="1">
    <citation type="submission" date="2023-02" db="EMBL/GenBank/DDBJ databases">
        <title>LHISI_Scaffold_Assembly.</title>
        <authorList>
            <person name="Stuart O.P."/>
            <person name="Cleave R."/>
            <person name="Magrath M.J.L."/>
            <person name="Mikheyev A.S."/>
        </authorList>
    </citation>
    <scope>NUCLEOTIDE SEQUENCE [LARGE SCALE GENOMIC DNA]</scope>
    <source>
        <strain evidence="3">Daus_M_001</strain>
        <tissue evidence="3">Leg muscle</tissue>
    </source>
</reference>
<comment type="caution">
    <text evidence="3">The sequence shown here is derived from an EMBL/GenBank/DDBJ whole genome shotgun (WGS) entry which is preliminary data.</text>
</comment>
<dbReference type="PANTHER" id="PTHR12243">
    <property type="entry name" value="MADF DOMAIN TRANSCRIPTION FACTOR"/>
    <property type="match status" value="1"/>
</dbReference>
<dbReference type="SMART" id="SM00595">
    <property type="entry name" value="MADF"/>
    <property type="match status" value="1"/>
</dbReference>
<organism evidence="3 4">
    <name type="scientific">Dryococelus australis</name>
    <dbReference type="NCBI Taxonomy" id="614101"/>
    <lineage>
        <taxon>Eukaryota</taxon>
        <taxon>Metazoa</taxon>
        <taxon>Ecdysozoa</taxon>
        <taxon>Arthropoda</taxon>
        <taxon>Hexapoda</taxon>
        <taxon>Insecta</taxon>
        <taxon>Pterygota</taxon>
        <taxon>Neoptera</taxon>
        <taxon>Polyneoptera</taxon>
        <taxon>Phasmatodea</taxon>
        <taxon>Verophasmatodea</taxon>
        <taxon>Anareolatae</taxon>
        <taxon>Phasmatidae</taxon>
        <taxon>Eurycanthinae</taxon>
        <taxon>Dryococelus</taxon>
    </lineage>
</organism>
<protein>
    <recommendedName>
        <fullName evidence="2">MADF domain-containing protein</fullName>
    </recommendedName>
</protein>
<keyword evidence="4" id="KW-1185">Reference proteome</keyword>
<sequence length="202" mass="23415">MLILQVQERPELYDVRQKCYRNNQMREKAWAEIANVFEDDFANENFCKMKWKNLRDVYLREKRNLQKTKNWTFAGNAIITIIIKWKYFDVMGFVGETISNEETFSNIQEDSEMLMEALEHLVAIEEGSDSSVHSNTDDSCSSVSGTRTQKKKPSTVSVPDVQDIIQEVTKCNEDEDSLLCESLALGLEKLPSKIKRETKMKL</sequence>
<accession>A0ABQ9GVD8</accession>
<evidence type="ECO:0000313" key="3">
    <source>
        <dbReference type="EMBL" id="KAJ8875934.1"/>
    </source>
</evidence>
<feature type="domain" description="MADF" evidence="2">
    <location>
        <begin position="1"/>
        <end position="99"/>
    </location>
</feature>
<dbReference type="InterPro" id="IPR006578">
    <property type="entry name" value="MADF-dom"/>
</dbReference>
<dbReference type="Pfam" id="PF10545">
    <property type="entry name" value="MADF_DNA_bdg"/>
    <property type="match status" value="1"/>
</dbReference>
<proteinExistence type="predicted"/>
<dbReference type="EMBL" id="JARBHB010000009">
    <property type="protein sequence ID" value="KAJ8875934.1"/>
    <property type="molecule type" value="Genomic_DNA"/>
</dbReference>
<name>A0ABQ9GVD8_9NEOP</name>
<feature type="compositionally biased region" description="Polar residues" evidence="1">
    <location>
        <begin position="129"/>
        <end position="147"/>
    </location>
</feature>
<dbReference type="Proteomes" id="UP001159363">
    <property type="component" value="Chromosome 8"/>
</dbReference>
<gene>
    <name evidence="3" type="ORF">PR048_023842</name>
</gene>
<dbReference type="PANTHER" id="PTHR12243:SF67">
    <property type="entry name" value="COREPRESSOR OF PANGOLIN, ISOFORM A-RELATED"/>
    <property type="match status" value="1"/>
</dbReference>
<feature type="region of interest" description="Disordered" evidence="1">
    <location>
        <begin position="127"/>
        <end position="155"/>
    </location>
</feature>
<evidence type="ECO:0000256" key="1">
    <source>
        <dbReference type="SAM" id="MobiDB-lite"/>
    </source>
</evidence>
<dbReference type="InterPro" id="IPR039353">
    <property type="entry name" value="TF_Adf1"/>
</dbReference>
<evidence type="ECO:0000313" key="4">
    <source>
        <dbReference type="Proteomes" id="UP001159363"/>
    </source>
</evidence>
<evidence type="ECO:0000259" key="2">
    <source>
        <dbReference type="PROSITE" id="PS51029"/>
    </source>
</evidence>
<dbReference type="PROSITE" id="PS51029">
    <property type="entry name" value="MADF"/>
    <property type="match status" value="1"/>
</dbReference>